<sequence length="204" mass="22317">MLLYMSDNDTGLGGEALSSREHAAIDVDQQIDSSFAQGGDAELRAAYERYSSLIFTFCRRSLGAGPAADAAQETFVSAWRSRESYDPAKGSVARWLVGIARFKVIEQLRRSGRDSGSLEVPPGGVPETTDINLERIADRMLLAEALDHLGPRVRTVIELAFLDDLTQAEIAERCSLPLGTVKSDLRRGVERLRRHLSSPTGGVR</sequence>
<evidence type="ECO:0000256" key="3">
    <source>
        <dbReference type="ARBA" id="ARBA00023082"/>
    </source>
</evidence>
<comment type="similarity">
    <text evidence="1">Belongs to the sigma-70 factor family. ECF subfamily.</text>
</comment>
<dbReference type="InterPro" id="IPR013324">
    <property type="entry name" value="RNA_pol_sigma_r3/r4-like"/>
</dbReference>
<proteinExistence type="inferred from homology"/>
<keyword evidence="2" id="KW-0805">Transcription regulation</keyword>
<dbReference type="NCBIfam" id="TIGR02937">
    <property type="entry name" value="sigma70-ECF"/>
    <property type="match status" value="1"/>
</dbReference>
<keyword evidence="3" id="KW-0731">Sigma factor</keyword>
<dbReference type="Pfam" id="PF04542">
    <property type="entry name" value="Sigma70_r2"/>
    <property type="match status" value="1"/>
</dbReference>
<gene>
    <name evidence="7" type="ORF">UFOPK3001_02281</name>
</gene>
<evidence type="ECO:0000256" key="4">
    <source>
        <dbReference type="ARBA" id="ARBA00023163"/>
    </source>
</evidence>
<evidence type="ECO:0000259" key="6">
    <source>
        <dbReference type="Pfam" id="PF08281"/>
    </source>
</evidence>
<dbReference type="InterPro" id="IPR039425">
    <property type="entry name" value="RNA_pol_sigma-70-like"/>
</dbReference>
<dbReference type="AlphaFoldDB" id="A0A6J6ZPZ2"/>
<dbReference type="GO" id="GO:0006352">
    <property type="term" value="P:DNA-templated transcription initiation"/>
    <property type="evidence" value="ECO:0007669"/>
    <property type="project" value="InterPro"/>
</dbReference>
<dbReference type="InterPro" id="IPR036388">
    <property type="entry name" value="WH-like_DNA-bd_sf"/>
</dbReference>
<dbReference type="PANTHER" id="PTHR43133:SF62">
    <property type="entry name" value="RNA POLYMERASE SIGMA FACTOR SIGZ"/>
    <property type="match status" value="1"/>
</dbReference>
<dbReference type="GO" id="GO:0016987">
    <property type="term" value="F:sigma factor activity"/>
    <property type="evidence" value="ECO:0007669"/>
    <property type="project" value="UniProtKB-KW"/>
</dbReference>
<evidence type="ECO:0000256" key="1">
    <source>
        <dbReference type="ARBA" id="ARBA00010641"/>
    </source>
</evidence>
<dbReference type="InterPro" id="IPR013325">
    <property type="entry name" value="RNA_pol_sigma_r2"/>
</dbReference>
<dbReference type="Gene3D" id="1.10.10.10">
    <property type="entry name" value="Winged helix-like DNA-binding domain superfamily/Winged helix DNA-binding domain"/>
    <property type="match status" value="1"/>
</dbReference>
<keyword evidence="4" id="KW-0804">Transcription</keyword>
<evidence type="ECO:0000259" key="5">
    <source>
        <dbReference type="Pfam" id="PF04542"/>
    </source>
</evidence>
<feature type="domain" description="RNA polymerase sigma-70 region 2" evidence="5">
    <location>
        <begin position="47"/>
        <end position="113"/>
    </location>
</feature>
<dbReference type="SUPFAM" id="SSF88946">
    <property type="entry name" value="Sigma2 domain of RNA polymerase sigma factors"/>
    <property type="match status" value="1"/>
</dbReference>
<dbReference type="InterPro" id="IPR007627">
    <property type="entry name" value="RNA_pol_sigma70_r2"/>
</dbReference>
<dbReference type="InterPro" id="IPR014284">
    <property type="entry name" value="RNA_pol_sigma-70_dom"/>
</dbReference>
<dbReference type="SUPFAM" id="SSF88659">
    <property type="entry name" value="Sigma3 and sigma4 domains of RNA polymerase sigma factors"/>
    <property type="match status" value="1"/>
</dbReference>
<protein>
    <submittedName>
        <fullName evidence="7">Unannotated protein</fullName>
    </submittedName>
</protein>
<dbReference type="EMBL" id="CAFAAJ010000207">
    <property type="protein sequence ID" value="CAB4822693.1"/>
    <property type="molecule type" value="Genomic_DNA"/>
</dbReference>
<evidence type="ECO:0000256" key="2">
    <source>
        <dbReference type="ARBA" id="ARBA00023015"/>
    </source>
</evidence>
<accession>A0A6J6ZPZ2</accession>
<dbReference type="InterPro" id="IPR013249">
    <property type="entry name" value="RNA_pol_sigma70_r4_t2"/>
</dbReference>
<organism evidence="7">
    <name type="scientific">freshwater metagenome</name>
    <dbReference type="NCBI Taxonomy" id="449393"/>
    <lineage>
        <taxon>unclassified sequences</taxon>
        <taxon>metagenomes</taxon>
        <taxon>ecological metagenomes</taxon>
    </lineage>
</organism>
<name>A0A6J6ZPZ2_9ZZZZ</name>
<dbReference type="GO" id="GO:0003677">
    <property type="term" value="F:DNA binding"/>
    <property type="evidence" value="ECO:0007669"/>
    <property type="project" value="InterPro"/>
</dbReference>
<dbReference type="Pfam" id="PF08281">
    <property type="entry name" value="Sigma70_r4_2"/>
    <property type="match status" value="1"/>
</dbReference>
<dbReference type="PANTHER" id="PTHR43133">
    <property type="entry name" value="RNA POLYMERASE ECF-TYPE SIGMA FACTO"/>
    <property type="match status" value="1"/>
</dbReference>
<reference evidence="7" key="1">
    <citation type="submission" date="2020-05" db="EMBL/GenBank/DDBJ databases">
        <authorList>
            <person name="Chiriac C."/>
            <person name="Salcher M."/>
            <person name="Ghai R."/>
            <person name="Kavagutti S V."/>
        </authorList>
    </citation>
    <scope>NUCLEOTIDE SEQUENCE</scope>
</reference>
<evidence type="ECO:0000313" key="7">
    <source>
        <dbReference type="EMBL" id="CAB4822693.1"/>
    </source>
</evidence>
<feature type="domain" description="RNA polymerase sigma factor 70 region 4 type 2" evidence="6">
    <location>
        <begin position="140"/>
        <end position="192"/>
    </location>
</feature>
<dbReference type="Gene3D" id="1.10.1740.10">
    <property type="match status" value="1"/>
</dbReference>
<dbReference type="CDD" id="cd06171">
    <property type="entry name" value="Sigma70_r4"/>
    <property type="match status" value="1"/>
</dbReference>